<reference evidence="1 2" key="1">
    <citation type="submission" date="2024-06" db="EMBL/GenBank/DDBJ databases">
        <title>A chromosome level genome sequence of Diviner's sage (Salvia divinorum).</title>
        <authorList>
            <person name="Ford S.A."/>
            <person name="Ro D.-K."/>
            <person name="Ness R.W."/>
            <person name="Phillips M.A."/>
        </authorList>
    </citation>
    <scope>NUCLEOTIDE SEQUENCE [LARGE SCALE GENOMIC DNA]</scope>
    <source>
        <strain evidence="1">SAF-2024a</strain>
        <tissue evidence="1">Leaf</tissue>
    </source>
</reference>
<gene>
    <name evidence="1" type="ORF">AAHA92_10817</name>
</gene>
<evidence type="ECO:0000313" key="1">
    <source>
        <dbReference type="EMBL" id="KAL1560627.1"/>
    </source>
</evidence>
<protein>
    <submittedName>
        <fullName evidence="1">Uncharacterized protein</fullName>
    </submittedName>
</protein>
<dbReference type="Proteomes" id="UP001567538">
    <property type="component" value="Unassembled WGS sequence"/>
</dbReference>
<comment type="caution">
    <text evidence="1">The sequence shown here is derived from an EMBL/GenBank/DDBJ whole genome shotgun (WGS) entry which is preliminary data.</text>
</comment>
<accession>A0ABD1HWU7</accession>
<evidence type="ECO:0000313" key="2">
    <source>
        <dbReference type="Proteomes" id="UP001567538"/>
    </source>
</evidence>
<dbReference type="EMBL" id="JBEAFC010000004">
    <property type="protein sequence ID" value="KAL1560627.1"/>
    <property type="molecule type" value="Genomic_DNA"/>
</dbReference>
<name>A0ABD1HWU7_SALDI</name>
<dbReference type="AlphaFoldDB" id="A0ABD1HWU7"/>
<organism evidence="1 2">
    <name type="scientific">Salvia divinorum</name>
    <name type="common">Maria pastora</name>
    <name type="synonym">Diviner's sage</name>
    <dbReference type="NCBI Taxonomy" id="28513"/>
    <lineage>
        <taxon>Eukaryota</taxon>
        <taxon>Viridiplantae</taxon>
        <taxon>Streptophyta</taxon>
        <taxon>Embryophyta</taxon>
        <taxon>Tracheophyta</taxon>
        <taxon>Spermatophyta</taxon>
        <taxon>Magnoliopsida</taxon>
        <taxon>eudicotyledons</taxon>
        <taxon>Gunneridae</taxon>
        <taxon>Pentapetalae</taxon>
        <taxon>asterids</taxon>
        <taxon>lamiids</taxon>
        <taxon>Lamiales</taxon>
        <taxon>Lamiaceae</taxon>
        <taxon>Nepetoideae</taxon>
        <taxon>Mentheae</taxon>
        <taxon>Salviinae</taxon>
        <taxon>Salvia</taxon>
        <taxon>Salvia subgen. Calosphace</taxon>
    </lineage>
</organism>
<sequence>MPNFHSQFLNLKHKFSNFPPIINAYIIPQSPHFLTTTTIESMEVKSILALEHDNKETIPPFSLSKKPGPNEEKPKCALVKKKKKKWIRRPLRDVTNFYRASELWGLDSEVQSPVSVSVFSSCRKRNIVDDDDDDDGDEDQRVCSKILRKEYR</sequence>
<proteinExistence type="predicted"/>
<keyword evidence="2" id="KW-1185">Reference proteome</keyword>